<comment type="caution">
    <text evidence="1">The sequence shown here is derived from an EMBL/GenBank/DDBJ whole genome shotgun (WGS) entry which is preliminary data.</text>
</comment>
<protein>
    <submittedName>
        <fullName evidence="1">Uncharacterized protein</fullName>
    </submittedName>
</protein>
<name>A0AA88AJ75_FICCA</name>
<dbReference type="AlphaFoldDB" id="A0AA88AJ75"/>
<reference evidence="1" key="1">
    <citation type="submission" date="2023-07" db="EMBL/GenBank/DDBJ databases">
        <title>draft genome sequence of fig (Ficus carica).</title>
        <authorList>
            <person name="Takahashi T."/>
            <person name="Nishimura K."/>
        </authorList>
    </citation>
    <scope>NUCLEOTIDE SEQUENCE</scope>
</reference>
<dbReference type="EMBL" id="BTGU01000061">
    <property type="protein sequence ID" value="GMN55998.1"/>
    <property type="molecule type" value="Genomic_DNA"/>
</dbReference>
<dbReference type="Proteomes" id="UP001187192">
    <property type="component" value="Unassembled WGS sequence"/>
</dbReference>
<evidence type="ECO:0000313" key="1">
    <source>
        <dbReference type="EMBL" id="GMN55998.1"/>
    </source>
</evidence>
<proteinExistence type="predicted"/>
<keyword evidence="2" id="KW-1185">Reference proteome</keyword>
<accession>A0AA88AJ75</accession>
<evidence type="ECO:0000313" key="2">
    <source>
        <dbReference type="Proteomes" id="UP001187192"/>
    </source>
</evidence>
<organism evidence="1 2">
    <name type="scientific">Ficus carica</name>
    <name type="common">Common fig</name>
    <dbReference type="NCBI Taxonomy" id="3494"/>
    <lineage>
        <taxon>Eukaryota</taxon>
        <taxon>Viridiplantae</taxon>
        <taxon>Streptophyta</taxon>
        <taxon>Embryophyta</taxon>
        <taxon>Tracheophyta</taxon>
        <taxon>Spermatophyta</taxon>
        <taxon>Magnoliopsida</taxon>
        <taxon>eudicotyledons</taxon>
        <taxon>Gunneridae</taxon>
        <taxon>Pentapetalae</taxon>
        <taxon>rosids</taxon>
        <taxon>fabids</taxon>
        <taxon>Rosales</taxon>
        <taxon>Moraceae</taxon>
        <taxon>Ficeae</taxon>
        <taxon>Ficus</taxon>
    </lineage>
</organism>
<gene>
    <name evidence="1" type="ORF">TIFTF001_025111</name>
</gene>
<sequence>MPMSSCCVDAVIEGEEPWMGKSMTRNGNGVDWGWRMLFYPIHAPIINPILVHIPM</sequence>